<dbReference type="Ensembl" id="ENSPFOT00000023881.1">
    <property type="protein sequence ID" value="ENSPFOP00000027865.1"/>
    <property type="gene ID" value="ENSPFOG00000024683.1"/>
</dbReference>
<proteinExistence type="predicted"/>
<dbReference type="OMA" id="QDTYGCV"/>
<dbReference type="GeneTree" id="ENSGT00940000163828"/>
<dbReference type="PANTHER" id="PTHR31025:SF30">
    <property type="entry name" value="SI:DKEY-15H8.17"/>
    <property type="match status" value="1"/>
</dbReference>
<reference evidence="1" key="2">
    <citation type="submission" date="2025-08" db="UniProtKB">
        <authorList>
            <consortium name="Ensembl"/>
        </authorList>
    </citation>
    <scope>IDENTIFICATION</scope>
</reference>
<accession>A0A096M8X4</accession>
<dbReference type="AlphaFoldDB" id="A0A096M8X4"/>
<dbReference type="eggNOG" id="KOG4052">
    <property type="taxonomic scope" value="Eukaryota"/>
</dbReference>
<reference evidence="1" key="3">
    <citation type="submission" date="2025-09" db="UniProtKB">
        <authorList>
            <consortium name="Ensembl"/>
        </authorList>
    </citation>
    <scope>IDENTIFICATION</scope>
</reference>
<name>A0A096M8X4_POEFO</name>
<evidence type="ECO:0000313" key="1">
    <source>
        <dbReference type="Ensembl" id="ENSPFOP00000027865.1"/>
    </source>
</evidence>
<sequence>IRRVISEGLPDLPVSTLQTLEETLQSLGVETNEDFQYINENDLRSVLKPIQAILYTFYHIAQTSGISIEPSLSSSSPSTTSTLSASSFSIHPTPVDWVDTFQIPWNRFPENLIECFEMETRPKSHLRREMIRIVVSAMMEVCASPHKQETTEVAKKLTAKYPLSLQDIIEGDIVGSGYYSLVKQLQNRIENVRRTSKPKIRKRKNMLDEDGTVPPEQNAAVQDTYGCIKWDMEFMPIHETAETQEEKKVKLKMLSEENNLNSDEIRDLMQSTYYTQRKEINQGKDLQIMVKEWPFLFQEIGMTIHFQERKSTRDFLLDYLRTVSAHKTKRVLQTVRNLDILRGQVQGCSEELKDLVLLLLSHFNDKEETLFHYVDETCLAGEVKVDNLPVTPCLIVCGTSCYTSNNFMLGIDGNVVNDQIPSFTSAICLMLMKSYVITVVDFHVLNRCFLNINPDRGTKVETKKNKKNVSVNPRVLTLISEISDHEWRGKY</sequence>
<evidence type="ECO:0000313" key="2">
    <source>
        <dbReference type="Proteomes" id="UP000028760"/>
    </source>
</evidence>
<dbReference type="STRING" id="48698.ENSPFOP00000027865"/>
<keyword evidence="2" id="KW-1185">Reference proteome</keyword>
<reference evidence="2" key="1">
    <citation type="submission" date="2013-10" db="EMBL/GenBank/DDBJ databases">
        <authorList>
            <person name="Schartl M."/>
            <person name="Warren W."/>
        </authorList>
    </citation>
    <scope>NUCLEOTIDE SEQUENCE [LARGE SCALE GENOMIC DNA]</scope>
    <source>
        <strain evidence="2">female</strain>
    </source>
</reference>
<protein>
    <submittedName>
        <fullName evidence="1">Uncharacterized protein</fullName>
    </submittedName>
</protein>
<dbReference type="PANTHER" id="PTHR31025">
    <property type="entry name" value="SI:CH211-196P9.1-RELATED"/>
    <property type="match status" value="1"/>
</dbReference>
<dbReference type="EMBL" id="AYCK01026104">
    <property type="status" value="NOT_ANNOTATED_CDS"/>
    <property type="molecule type" value="Genomic_DNA"/>
</dbReference>
<dbReference type="Proteomes" id="UP000028760">
    <property type="component" value="Unassembled WGS sequence"/>
</dbReference>
<organism evidence="1 2">
    <name type="scientific">Poecilia formosa</name>
    <name type="common">Amazon molly</name>
    <name type="synonym">Limia formosa</name>
    <dbReference type="NCBI Taxonomy" id="48698"/>
    <lineage>
        <taxon>Eukaryota</taxon>
        <taxon>Metazoa</taxon>
        <taxon>Chordata</taxon>
        <taxon>Craniata</taxon>
        <taxon>Vertebrata</taxon>
        <taxon>Euteleostomi</taxon>
        <taxon>Actinopterygii</taxon>
        <taxon>Neopterygii</taxon>
        <taxon>Teleostei</taxon>
        <taxon>Neoteleostei</taxon>
        <taxon>Acanthomorphata</taxon>
        <taxon>Ovalentaria</taxon>
        <taxon>Atherinomorphae</taxon>
        <taxon>Cyprinodontiformes</taxon>
        <taxon>Poeciliidae</taxon>
        <taxon>Poeciliinae</taxon>
        <taxon>Poecilia</taxon>
    </lineage>
</organism>